<dbReference type="InterPro" id="IPR003018">
    <property type="entry name" value="GAF"/>
</dbReference>
<name>A0ABV5Y9S1_9ACTN</name>
<evidence type="ECO:0000313" key="4">
    <source>
        <dbReference type="Proteomes" id="UP001589627"/>
    </source>
</evidence>
<dbReference type="InterPro" id="IPR029016">
    <property type="entry name" value="GAF-like_dom_sf"/>
</dbReference>
<protein>
    <submittedName>
        <fullName evidence="3">GAF domain-containing protein</fullName>
    </submittedName>
</protein>
<organism evidence="3 4">
    <name type="scientific">Actinoallomurus acaciae</name>
    <dbReference type="NCBI Taxonomy" id="502577"/>
    <lineage>
        <taxon>Bacteria</taxon>
        <taxon>Bacillati</taxon>
        <taxon>Actinomycetota</taxon>
        <taxon>Actinomycetes</taxon>
        <taxon>Streptosporangiales</taxon>
        <taxon>Thermomonosporaceae</taxon>
        <taxon>Actinoallomurus</taxon>
    </lineage>
</organism>
<feature type="region of interest" description="Disordered" evidence="1">
    <location>
        <begin position="155"/>
        <end position="180"/>
    </location>
</feature>
<evidence type="ECO:0000256" key="1">
    <source>
        <dbReference type="SAM" id="MobiDB-lite"/>
    </source>
</evidence>
<feature type="compositionally biased region" description="Basic and acidic residues" evidence="1">
    <location>
        <begin position="1"/>
        <end position="12"/>
    </location>
</feature>
<reference evidence="3 4" key="1">
    <citation type="submission" date="2024-09" db="EMBL/GenBank/DDBJ databases">
        <authorList>
            <person name="Sun Q."/>
            <person name="Mori K."/>
        </authorList>
    </citation>
    <scope>NUCLEOTIDE SEQUENCE [LARGE SCALE GENOMIC DNA]</scope>
    <source>
        <strain evidence="3 4">TBRC 0563</strain>
    </source>
</reference>
<sequence>MRARSDDGDRHALPRSRRSRDRIPPLGGRWPLRDDTASAAALRTHRPARRAVEAIHNEIGDWHRETDVGHVVACPVIVDGRLWGTMACLYIGSEPPPNDTEERMGKVVELLNSTITQAETRAELLTSRARLVGTIQITSPAGGGTSLAVAIPCPSQTSPAAERTSDAGRSQPVGEAELDDPLLGLAWRAGRRQGPSVAERLAVSPR</sequence>
<gene>
    <name evidence="3" type="ORF">ACFFNX_06190</name>
</gene>
<dbReference type="Gene3D" id="3.30.450.40">
    <property type="match status" value="1"/>
</dbReference>
<dbReference type="EMBL" id="JBHLZP010000028">
    <property type="protein sequence ID" value="MFB9831775.1"/>
    <property type="molecule type" value="Genomic_DNA"/>
</dbReference>
<evidence type="ECO:0000259" key="2">
    <source>
        <dbReference type="Pfam" id="PF01590"/>
    </source>
</evidence>
<dbReference type="SUPFAM" id="SSF55781">
    <property type="entry name" value="GAF domain-like"/>
    <property type="match status" value="1"/>
</dbReference>
<keyword evidence="4" id="KW-1185">Reference proteome</keyword>
<evidence type="ECO:0000313" key="3">
    <source>
        <dbReference type="EMBL" id="MFB9831775.1"/>
    </source>
</evidence>
<dbReference type="RefSeq" id="WP_378196544.1">
    <property type="nucleotide sequence ID" value="NZ_JBHLZP010000028.1"/>
</dbReference>
<proteinExistence type="predicted"/>
<dbReference type="Pfam" id="PF01590">
    <property type="entry name" value="GAF"/>
    <property type="match status" value="1"/>
</dbReference>
<accession>A0ABV5Y9S1</accession>
<dbReference type="Proteomes" id="UP001589627">
    <property type="component" value="Unassembled WGS sequence"/>
</dbReference>
<feature type="domain" description="GAF" evidence="2">
    <location>
        <begin position="25"/>
        <end position="101"/>
    </location>
</feature>
<feature type="region of interest" description="Disordered" evidence="1">
    <location>
        <begin position="1"/>
        <end position="30"/>
    </location>
</feature>
<comment type="caution">
    <text evidence="3">The sequence shown here is derived from an EMBL/GenBank/DDBJ whole genome shotgun (WGS) entry which is preliminary data.</text>
</comment>